<dbReference type="InterPro" id="IPR013249">
    <property type="entry name" value="RNA_pol_sigma70_r4_t2"/>
</dbReference>
<dbReference type="SUPFAM" id="SSF88946">
    <property type="entry name" value="Sigma2 domain of RNA polymerase sigma factors"/>
    <property type="match status" value="1"/>
</dbReference>
<evidence type="ECO:0000256" key="4">
    <source>
        <dbReference type="ARBA" id="ARBA00023163"/>
    </source>
</evidence>
<dbReference type="InterPro" id="IPR013325">
    <property type="entry name" value="RNA_pol_sigma_r2"/>
</dbReference>
<organism evidence="7 8">
    <name type="scientific">Bacillus bruguierae</name>
    <dbReference type="NCBI Taxonomy" id="3127667"/>
    <lineage>
        <taxon>Bacteria</taxon>
        <taxon>Bacillati</taxon>
        <taxon>Bacillota</taxon>
        <taxon>Bacilli</taxon>
        <taxon>Bacillales</taxon>
        <taxon>Bacillaceae</taxon>
        <taxon>Bacillus</taxon>
    </lineage>
</organism>
<keyword evidence="2" id="KW-0805">Transcription regulation</keyword>
<dbReference type="NCBIfam" id="NF007224">
    <property type="entry name" value="PRK09642.1"/>
    <property type="match status" value="1"/>
</dbReference>
<comment type="similarity">
    <text evidence="1">Belongs to the sigma-70 factor family. ECF subfamily.</text>
</comment>
<dbReference type="SUPFAM" id="SSF88659">
    <property type="entry name" value="Sigma3 and sigma4 domains of RNA polymerase sigma factors"/>
    <property type="match status" value="1"/>
</dbReference>
<evidence type="ECO:0000256" key="3">
    <source>
        <dbReference type="ARBA" id="ARBA00023082"/>
    </source>
</evidence>
<evidence type="ECO:0000259" key="6">
    <source>
        <dbReference type="Pfam" id="PF08281"/>
    </source>
</evidence>
<evidence type="ECO:0000259" key="5">
    <source>
        <dbReference type="Pfam" id="PF04542"/>
    </source>
</evidence>
<proteinExistence type="inferred from homology"/>
<dbReference type="Gene3D" id="1.10.10.10">
    <property type="entry name" value="Winged helix-like DNA-binding domain superfamily/Winged helix DNA-binding domain"/>
    <property type="match status" value="1"/>
</dbReference>
<dbReference type="NCBIfam" id="TIGR02937">
    <property type="entry name" value="sigma70-ECF"/>
    <property type="match status" value="1"/>
</dbReference>
<dbReference type="InterPro" id="IPR007627">
    <property type="entry name" value="RNA_pol_sigma70_r2"/>
</dbReference>
<dbReference type="Proteomes" id="UP001372526">
    <property type="component" value="Unassembled WGS sequence"/>
</dbReference>
<evidence type="ECO:0000313" key="7">
    <source>
        <dbReference type="EMBL" id="MEI4800971.1"/>
    </source>
</evidence>
<dbReference type="RefSeq" id="WP_336471768.1">
    <property type="nucleotide sequence ID" value="NZ_JBAWSX010000002.1"/>
</dbReference>
<dbReference type="EMBL" id="JBAWSX010000002">
    <property type="protein sequence ID" value="MEI4800971.1"/>
    <property type="molecule type" value="Genomic_DNA"/>
</dbReference>
<sequence length="189" mass="22914">MSKRRERTIEEKQLIEKAQQGSEHAFRILIETYRHYIFQVIFAILRHQEDAQDVTQEVFVKIHTFLPNYQFRGFKTWITRIATNHAIDYKRKKARENEELSLSKKTQEDIKSSHNIEALLLTKEQKLLIAQKLRELPKNYRDVVLAHYLEERSYQEIAAQQNAEVKTVEMKLYRARKWIKKHWKEEDFL</sequence>
<keyword evidence="3" id="KW-0731">Sigma factor</keyword>
<evidence type="ECO:0000256" key="2">
    <source>
        <dbReference type="ARBA" id="ARBA00023015"/>
    </source>
</evidence>
<dbReference type="PANTHER" id="PTHR43133:SF51">
    <property type="entry name" value="RNA POLYMERASE SIGMA FACTOR"/>
    <property type="match status" value="1"/>
</dbReference>
<reference evidence="7 8" key="1">
    <citation type="submission" date="2024-01" db="EMBL/GenBank/DDBJ databases">
        <title>Seven novel Bacillus-like species.</title>
        <authorList>
            <person name="Liu G."/>
        </authorList>
    </citation>
    <scope>NUCLEOTIDE SEQUENCE [LARGE SCALE GENOMIC DNA]</scope>
    <source>
        <strain evidence="7 8">FJAT-51639</strain>
    </source>
</reference>
<dbReference type="InterPro" id="IPR014284">
    <property type="entry name" value="RNA_pol_sigma-70_dom"/>
</dbReference>
<dbReference type="PANTHER" id="PTHR43133">
    <property type="entry name" value="RNA POLYMERASE ECF-TYPE SIGMA FACTO"/>
    <property type="match status" value="1"/>
</dbReference>
<dbReference type="InterPro" id="IPR013324">
    <property type="entry name" value="RNA_pol_sigma_r3/r4-like"/>
</dbReference>
<name>A0ABU8FE53_9BACI</name>
<evidence type="ECO:0000313" key="8">
    <source>
        <dbReference type="Proteomes" id="UP001372526"/>
    </source>
</evidence>
<dbReference type="Gene3D" id="1.10.1740.10">
    <property type="match status" value="1"/>
</dbReference>
<dbReference type="Pfam" id="PF08281">
    <property type="entry name" value="Sigma70_r4_2"/>
    <property type="match status" value="1"/>
</dbReference>
<feature type="domain" description="RNA polymerase sigma factor 70 region 4 type 2" evidence="6">
    <location>
        <begin position="128"/>
        <end position="178"/>
    </location>
</feature>
<dbReference type="InterPro" id="IPR039425">
    <property type="entry name" value="RNA_pol_sigma-70-like"/>
</dbReference>
<dbReference type="CDD" id="cd06171">
    <property type="entry name" value="Sigma70_r4"/>
    <property type="match status" value="1"/>
</dbReference>
<comment type="caution">
    <text evidence="7">The sequence shown here is derived from an EMBL/GenBank/DDBJ whole genome shotgun (WGS) entry which is preliminary data.</text>
</comment>
<dbReference type="InterPro" id="IPR036388">
    <property type="entry name" value="WH-like_DNA-bd_sf"/>
</dbReference>
<dbReference type="Pfam" id="PF04542">
    <property type="entry name" value="Sigma70_r2"/>
    <property type="match status" value="1"/>
</dbReference>
<gene>
    <name evidence="7" type="ORF">WAZ07_06450</name>
</gene>
<protein>
    <submittedName>
        <fullName evidence="7">RNA polymerase sigma factor</fullName>
    </submittedName>
</protein>
<keyword evidence="8" id="KW-1185">Reference proteome</keyword>
<evidence type="ECO:0000256" key="1">
    <source>
        <dbReference type="ARBA" id="ARBA00010641"/>
    </source>
</evidence>
<keyword evidence="4" id="KW-0804">Transcription</keyword>
<feature type="domain" description="RNA polymerase sigma-70 region 2" evidence="5">
    <location>
        <begin position="29"/>
        <end position="95"/>
    </location>
</feature>
<accession>A0ABU8FE53</accession>